<dbReference type="SUPFAM" id="SSF53098">
    <property type="entry name" value="Ribonuclease H-like"/>
    <property type="match status" value="1"/>
</dbReference>
<proteinExistence type="predicted"/>
<dbReference type="PROSITE" id="PS50994">
    <property type="entry name" value="INTEGRASE"/>
    <property type="match status" value="1"/>
</dbReference>
<name>A0A8R1IK02_CAEJA</name>
<dbReference type="InterPro" id="IPR052160">
    <property type="entry name" value="Gypsy_RT_Integrase-like"/>
</dbReference>
<evidence type="ECO:0000313" key="3">
    <source>
        <dbReference type="EnsemblMetazoa" id="CJA34478.1"/>
    </source>
</evidence>
<protein>
    <submittedName>
        <fullName evidence="3">Integrase catalytic domain-containing protein</fullName>
    </submittedName>
</protein>
<dbReference type="PANTHER" id="PTHR47266">
    <property type="entry name" value="ENDONUCLEASE-RELATED"/>
    <property type="match status" value="1"/>
</dbReference>
<feature type="compositionally biased region" description="Basic and acidic residues" evidence="1">
    <location>
        <begin position="53"/>
        <end position="78"/>
    </location>
</feature>
<reference evidence="4" key="1">
    <citation type="submission" date="2010-08" db="EMBL/GenBank/DDBJ databases">
        <authorList>
            <consortium name="Caenorhabditis japonica Sequencing Consortium"/>
            <person name="Wilson R.K."/>
        </authorList>
    </citation>
    <scope>NUCLEOTIDE SEQUENCE [LARGE SCALE GENOMIC DNA]</scope>
    <source>
        <strain evidence="4">DF5081</strain>
    </source>
</reference>
<dbReference type="InterPro" id="IPR001584">
    <property type="entry name" value="Integrase_cat-core"/>
</dbReference>
<reference evidence="3" key="2">
    <citation type="submission" date="2022-06" db="UniProtKB">
        <authorList>
            <consortium name="EnsemblMetazoa"/>
        </authorList>
    </citation>
    <scope>IDENTIFICATION</scope>
    <source>
        <strain evidence="3">DF5081</strain>
    </source>
</reference>
<evidence type="ECO:0000259" key="2">
    <source>
        <dbReference type="PROSITE" id="PS50994"/>
    </source>
</evidence>
<dbReference type="GO" id="GO:0003676">
    <property type="term" value="F:nucleic acid binding"/>
    <property type="evidence" value="ECO:0007669"/>
    <property type="project" value="InterPro"/>
</dbReference>
<dbReference type="InterPro" id="IPR012337">
    <property type="entry name" value="RNaseH-like_sf"/>
</dbReference>
<keyword evidence="4" id="KW-1185">Reference proteome</keyword>
<feature type="region of interest" description="Disordered" evidence="1">
    <location>
        <begin position="53"/>
        <end position="81"/>
    </location>
</feature>
<dbReference type="Gene3D" id="3.30.420.10">
    <property type="entry name" value="Ribonuclease H-like superfamily/Ribonuclease H"/>
    <property type="match status" value="1"/>
</dbReference>
<feature type="domain" description="Integrase catalytic" evidence="2">
    <location>
        <begin position="81"/>
        <end position="170"/>
    </location>
</feature>
<dbReference type="Proteomes" id="UP000005237">
    <property type="component" value="Unassembled WGS sequence"/>
</dbReference>
<dbReference type="AlphaFoldDB" id="A0A8R1IK02"/>
<accession>A0A8R1IK02</accession>
<dbReference type="InterPro" id="IPR036397">
    <property type="entry name" value="RNaseH_sf"/>
</dbReference>
<organism evidence="3 4">
    <name type="scientific">Caenorhabditis japonica</name>
    <dbReference type="NCBI Taxonomy" id="281687"/>
    <lineage>
        <taxon>Eukaryota</taxon>
        <taxon>Metazoa</taxon>
        <taxon>Ecdysozoa</taxon>
        <taxon>Nematoda</taxon>
        <taxon>Chromadorea</taxon>
        <taxon>Rhabditida</taxon>
        <taxon>Rhabditina</taxon>
        <taxon>Rhabditomorpha</taxon>
        <taxon>Rhabditoidea</taxon>
        <taxon>Rhabditidae</taxon>
        <taxon>Peloderinae</taxon>
        <taxon>Caenorhabditis</taxon>
    </lineage>
</organism>
<dbReference type="EnsemblMetazoa" id="CJA34478.1">
    <property type="protein sequence ID" value="CJA34478.1"/>
    <property type="gene ID" value="WBGene00210325"/>
</dbReference>
<sequence>MKEANEQARMDIERVVNMVEKVEEEEKERTSWRGLLEKDLRWKRIIEKLEKGEKEGTVEVPEEGQRDKVDAQRRKDSESDLTDQGLEFANAVFEKLAKISNIRLIRNKGYHSRMNGAVERFNRTIQTVLKKVSIIPTEWDEKLQYAVFAYNTCKHEATGESPHFIMYGRDARIPMKSDPEEQIGRYQVDVDEYKYRHAEQMNTAHDEARAHVKKEQEKAKKWFDEKNINF</sequence>
<evidence type="ECO:0000256" key="1">
    <source>
        <dbReference type="SAM" id="MobiDB-lite"/>
    </source>
</evidence>
<evidence type="ECO:0000313" key="4">
    <source>
        <dbReference type="Proteomes" id="UP000005237"/>
    </source>
</evidence>
<dbReference type="GO" id="GO:0015074">
    <property type="term" value="P:DNA integration"/>
    <property type="evidence" value="ECO:0007669"/>
    <property type="project" value="InterPro"/>
</dbReference>